<dbReference type="STRING" id="133412.A0A1R1Y2T0"/>
<gene>
    <name evidence="2" type="ORF">AYI70_g2845</name>
    <name evidence="1" type="ORF">AYI70_g3714</name>
</gene>
<sequence length="393" mass="42885">MFFNIKNIVLAATAANTLVNGANIYKRNDDIVKDVGQWKKFELNLSEGRSRMGAASAGDYALFAGGLDKDGKDSGIVDIYNIVSKSMTNSSLSEKRSEIGAGSFLKNRYAVFAGGITSSLEISKKIDIFDSCTNEWKVLEMCEPRISPKIFDIGGLLVIYGGVLTKPPYISNAIDYLDSDFKLTCSQQNVFPFPMNGLGAGNQVLSSGVILSGYKNIDPNNKFSSLVASNQTLHFTKDANSNQVTLEAVKPLPEPRWGISGAISFDILVYAGGYTTDADGHDTIQSDKVSGYNTRRDLFSDYDTKLKEPRSYIYAGAFQRFVLFWGGGSSRVLDVFNNVDKKMISDNLESLYLNQARFDAASTVVNECMMFVAGGNIPDSEAPTNLIEVIDAC</sequence>
<dbReference type="Gene3D" id="2.120.10.80">
    <property type="entry name" value="Kelch-type beta propeller"/>
    <property type="match status" value="2"/>
</dbReference>
<dbReference type="Proteomes" id="UP000187283">
    <property type="component" value="Unassembled WGS sequence"/>
</dbReference>
<protein>
    <submittedName>
        <fullName evidence="1">Uncharacterized protein</fullName>
    </submittedName>
</protein>
<evidence type="ECO:0000313" key="2">
    <source>
        <dbReference type="EMBL" id="OMJ22494.1"/>
    </source>
</evidence>
<evidence type="ECO:0000313" key="3">
    <source>
        <dbReference type="Proteomes" id="UP000187283"/>
    </source>
</evidence>
<keyword evidence="3" id="KW-1185">Reference proteome</keyword>
<proteinExistence type="predicted"/>
<dbReference type="OrthoDB" id="432528at2759"/>
<dbReference type="AlphaFoldDB" id="A0A1R1Y2T0"/>
<evidence type="ECO:0000313" key="1">
    <source>
        <dbReference type="EMBL" id="OMJ21046.1"/>
    </source>
</evidence>
<organism evidence="1 3">
    <name type="scientific">Smittium culicis</name>
    <dbReference type="NCBI Taxonomy" id="133412"/>
    <lineage>
        <taxon>Eukaryota</taxon>
        <taxon>Fungi</taxon>
        <taxon>Fungi incertae sedis</taxon>
        <taxon>Zoopagomycota</taxon>
        <taxon>Kickxellomycotina</taxon>
        <taxon>Harpellomycetes</taxon>
        <taxon>Harpellales</taxon>
        <taxon>Legeriomycetaceae</taxon>
        <taxon>Smittium</taxon>
    </lineage>
</organism>
<reference evidence="1 3" key="1">
    <citation type="submission" date="2017-01" db="EMBL/GenBank/DDBJ databases">
        <authorList>
            <person name="Mah S.A."/>
            <person name="Swanson W.J."/>
            <person name="Moy G.W."/>
            <person name="Vacquier V.D."/>
        </authorList>
    </citation>
    <scope>NUCLEOTIDE SEQUENCE [LARGE SCALE GENOMIC DNA]</scope>
    <source>
        <strain evidence="1 3">GSMNP</strain>
    </source>
</reference>
<dbReference type="InterPro" id="IPR011043">
    <property type="entry name" value="Gal_Oxase/kelch_b-propeller"/>
</dbReference>
<dbReference type="SUPFAM" id="SSF50965">
    <property type="entry name" value="Galactose oxidase, central domain"/>
    <property type="match status" value="1"/>
</dbReference>
<dbReference type="EMBL" id="LSSN01000753">
    <property type="protein sequence ID" value="OMJ22494.1"/>
    <property type="molecule type" value="Genomic_DNA"/>
</dbReference>
<name>A0A1R1Y2T0_9FUNG</name>
<dbReference type="InterPro" id="IPR015915">
    <property type="entry name" value="Kelch-typ_b-propeller"/>
</dbReference>
<dbReference type="EMBL" id="LSSN01001097">
    <property type="protein sequence ID" value="OMJ21046.1"/>
    <property type="molecule type" value="Genomic_DNA"/>
</dbReference>
<accession>A0A1R1Y2T0</accession>
<comment type="caution">
    <text evidence="1">The sequence shown here is derived from an EMBL/GenBank/DDBJ whole genome shotgun (WGS) entry which is preliminary data.</text>
</comment>